<dbReference type="Proteomes" id="UP000283492">
    <property type="component" value="Unassembled WGS sequence"/>
</dbReference>
<protein>
    <recommendedName>
        <fullName evidence="4">DUF3592 domain-containing protein</fullName>
    </recommendedName>
</protein>
<gene>
    <name evidence="2" type="ORF">DW914_05010</name>
</gene>
<sequence>MAIIIYILTILLAVATFFIIKNKRYKVVPLVSWVIIIFFIGCVFISIVSLFVPYGEILVLPLGSIVLGFVVILAAFNDFYSLIRCKDKIEGIYRGYNTYYGGNGISTQAPVFEYMYNGIQYHEQTTQNISYKLLTQNMRDGDTYSIYVDPKHPAVFILQKKIKVSAIITVVFGIIFFSSGIATLCAIFPIFWSVIK</sequence>
<evidence type="ECO:0008006" key="4">
    <source>
        <dbReference type="Google" id="ProtNLM"/>
    </source>
</evidence>
<keyword evidence="1" id="KW-1133">Transmembrane helix</keyword>
<keyword evidence="1" id="KW-0472">Membrane</keyword>
<reference evidence="2 3" key="1">
    <citation type="submission" date="2018-08" db="EMBL/GenBank/DDBJ databases">
        <title>A genome reference for cultivated species of the human gut microbiota.</title>
        <authorList>
            <person name="Zou Y."/>
            <person name="Xue W."/>
            <person name="Luo G."/>
        </authorList>
    </citation>
    <scope>NUCLEOTIDE SEQUENCE [LARGE SCALE GENOMIC DNA]</scope>
    <source>
        <strain evidence="2 3">AM42-1AC</strain>
    </source>
</reference>
<comment type="caution">
    <text evidence="2">The sequence shown here is derived from an EMBL/GenBank/DDBJ whole genome shotgun (WGS) entry which is preliminary data.</text>
</comment>
<feature type="transmembrane region" description="Helical" evidence="1">
    <location>
        <begin position="166"/>
        <end position="192"/>
    </location>
</feature>
<organism evidence="2 3">
    <name type="scientific">Roseburia inulinivorans</name>
    <dbReference type="NCBI Taxonomy" id="360807"/>
    <lineage>
        <taxon>Bacteria</taxon>
        <taxon>Bacillati</taxon>
        <taxon>Bacillota</taxon>
        <taxon>Clostridia</taxon>
        <taxon>Lachnospirales</taxon>
        <taxon>Lachnospiraceae</taxon>
        <taxon>Roseburia</taxon>
    </lineage>
</organism>
<feature type="transmembrane region" description="Helical" evidence="1">
    <location>
        <begin position="58"/>
        <end position="76"/>
    </location>
</feature>
<name>A0A3R6CTT8_9FIRM</name>
<evidence type="ECO:0000313" key="3">
    <source>
        <dbReference type="Proteomes" id="UP000283492"/>
    </source>
</evidence>
<feature type="transmembrane region" description="Helical" evidence="1">
    <location>
        <begin position="6"/>
        <end position="23"/>
    </location>
</feature>
<proteinExistence type="predicted"/>
<feature type="transmembrane region" description="Helical" evidence="1">
    <location>
        <begin position="30"/>
        <end position="52"/>
    </location>
</feature>
<evidence type="ECO:0000313" key="2">
    <source>
        <dbReference type="EMBL" id="RHA90561.1"/>
    </source>
</evidence>
<keyword evidence="1" id="KW-0812">Transmembrane</keyword>
<dbReference type="RefSeq" id="WP_118580232.1">
    <property type="nucleotide sequence ID" value="NZ_CABJFX010000005.1"/>
</dbReference>
<evidence type="ECO:0000256" key="1">
    <source>
        <dbReference type="SAM" id="Phobius"/>
    </source>
</evidence>
<accession>A0A3R6CTT8</accession>
<dbReference type="EMBL" id="QSFX01000005">
    <property type="protein sequence ID" value="RHA90561.1"/>
    <property type="molecule type" value="Genomic_DNA"/>
</dbReference>
<dbReference type="AlphaFoldDB" id="A0A3R6CTT8"/>